<dbReference type="Proteomes" id="UP000197418">
    <property type="component" value="Chromosome"/>
</dbReference>
<dbReference type="OrthoDB" id="86053at2157"/>
<name>A0A218P6Y9_9EURY</name>
<dbReference type="Pfam" id="PF03192">
    <property type="entry name" value="DUF257"/>
    <property type="match status" value="1"/>
</dbReference>
<proteinExistence type="predicted"/>
<dbReference type="AlphaFoldDB" id="A0A218P6Y9"/>
<organism evidence="1 2">
    <name type="scientific">Thermococcus pacificus</name>
    <dbReference type="NCBI Taxonomy" id="71998"/>
    <lineage>
        <taxon>Archaea</taxon>
        <taxon>Methanobacteriati</taxon>
        <taxon>Methanobacteriota</taxon>
        <taxon>Thermococci</taxon>
        <taxon>Thermococcales</taxon>
        <taxon>Thermococcaceae</taxon>
        <taxon>Thermococcus</taxon>
    </lineage>
</organism>
<accession>A0A218P6Y9</accession>
<dbReference type="GeneID" id="33315400"/>
<dbReference type="RefSeq" id="WP_157721584.1">
    <property type="nucleotide sequence ID" value="NZ_CP015102.1"/>
</dbReference>
<dbReference type="Gene3D" id="3.40.50.11570">
    <property type="entry name" value="Protein of unknown function DUF257"/>
    <property type="match status" value="1"/>
</dbReference>
<reference evidence="1 2" key="1">
    <citation type="submission" date="2016-04" db="EMBL/GenBank/DDBJ databases">
        <title>Complete genome sequence of Thermococcus pacificus type strain P4.</title>
        <authorList>
            <person name="Oger P.M."/>
        </authorList>
    </citation>
    <scope>NUCLEOTIDE SEQUENCE [LARGE SCALE GENOMIC DNA]</scope>
    <source>
        <strain evidence="1 2">P-4</strain>
    </source>
</reference>
<evidence type="ECO:0000313" key="1">
    <source>
        <dbReference type="EMBL" id="ASJ06544.1"/>
    </source>
</evidence>
<keyword evidence="2" id="KW-1185">Reference proteome</keyword>
<protein>
    <submittedName>
        <fullName evidence="1">Uncharacterized protein</fullName>
    </submittedName>
</protein>
<dbReference type="EMBL" id="CP015102">
    <property type="protein sequence ID" value="ASJ06544.1"/>
    <property type="molecule type" value="Genomic_DNA"/>
</dbReference>
<sequence>MDTSVLKIIESVKPGEIALLEYLPSYIPELTLLKLMEYSEEMKIPLIIDDNFDTLPVIAAHIENLGIKVDFSGVYVIKTGGRIDVGNVVARVPFHPDPRVYIKNYEKEASKVLEDVEDSINLVLGLENFLKTLSSPSDIYLVIWILQRFLGNTRRRAFYLLNKKILDSLSPIISSEMKRVASTVVEMVPYPTGAILRFVKSTNVDLFGEELKVDIVDIGGEL</sequence>
<gene>
    <name evidence="1" type="ORF">A3L08_03980</name>
</gene>
<dbReference type="InterPro" id="IPR005489">
    <property type="entry name" value="DUF257"/>
</dbReference>
<evidence type="ECO:0000313" key="2">
    <source>
        <dbReference type="Proteomes" id="UP000197418"/>
    </source>
</evidence>
<dbReference type="KEGG" id="tpaf:A3L08_03980"/>